<dbReference type="InterPro" id="IPR001078">
    <property type="entry name" value="2-oxoacid_DH_actylTfrase"/>
</dbReference>
<dbReference type="Gene3D" id="3.30.559.10">
    <property type="entry name" value="Chloramphenicol acetyltransferase-like domain"/>
    <property type="match status" value="1"/>
</dbReference>
<accession>A0A9W5UR67</accession>
<dbReference type="CDD" id="cd06849">
    <property type="entry name" value="lipoyl_domain"/>
    <property type="match status" value="1"/>
</dbReference>
<evidence type="ECO:0000256" key="2">
    <source>
        <dbReference type="ARBA" id="ARBA00022679"/>
    </source>
</evidence>
<keyword evidence="7" id="KW-0670">Pyruvate</keyword>
<evidence type="ECO:0000256" key="4">
    <source>
        <dbReference type="ARBA" id="ARBA00023315"/>
    </source>
</evidence>
<protein>
    <submittedName>
        <fullName evidence="7">Dihydrolipoamide acetyltransferase component of pyruvate dehydrogenase complex</fullName>
    </submittedName>
</protein>
<dbReference type="SUPFAM" id="SSF51230">
    <property type="entry name" value="Single hybrid motif"/>
    <property type="match status" value="1"/>
</dbReference>
<dbReference type="GO" id="GO:0005737">
    <property type="term" value="C:cytoplasm"/>
    <property type="evidence" value="ECO:0007669"/>
    <property type="project" value="TreeGrafter"/>
</dbReference>
<keyword evidence="4" id="KW-0012">Acyltransferase</keyword>
<dbReference type="SUPFAM" id="SSF52777">
    <property type="entry name" value="CoA-dependent acyltransferases"/>
    <property type="match status" value="1"/>
</dbReference>
<name>A0A9W5UR67_9ACTN</name>
<evidence type="ECO:0000256" key="1">
    <source>
        <dbReference type="ARBA" id="ARBA00001938"/>
    </source>
</evidence>
<dbReference type="GO" id="GO:0016407">
    <property type="term" value="F:acetyltransferase activity"/>
    <property type="evidence" value="ECO:0007669"/>
    <property type="project" value="TreeGrafter"/>
</dbReference>
<evidence type="ECO:0000256" key="5">
    <source>
        <dbReference type="SAM" id="MobiDB-lite"/>
    </source>
</evidence>
<comment type="caution">
    <text evidence="7">The sequence shown here is derived from an EMBL/GenBank/DDBJ whole genome shotgun (WGS) entry which is preliminary data.</text>
</comment>
<dbReference type="Pfam" id="PF00198">
    <property type="entry name" value="2-oxoacid_dh"/>
    <property type="match status" value="1"/>
</dbReference>
<evidence type="ECO:0000256" key="3">
    <source>
        <dbReference type="ARBA" id="ARBA00022823"/>
    </source>
</evidence>
<dbReference type="InterPro" id="IPR050743">
    <property type="entry name" value="2-oxoacid_DH_E2_comp"/>
</dbReference>
<reference evidence="7" key="1">
    <citation type="submission" date="2021-01" db="EMBL/GenBank/DDBJ databases">
        <title>Whole genome shotgun sequence of Verrucosispora sediminis NBRC 107745.</title>
        <authorList>
            <person name="Komaki H."/>
            <person name="Tamura T."/>
        </authorList>
    </citation>
    <scope>NUCLEOTIDE SEQUENCE</scope>
    <source>
        <strain evidence="7">NBRC 107745</strain>
    </source>
</reference>
<dbReference type="InterPro" id="IPR023213">
    <property type="entry name" value="CAT-like_dom_sf"/>
</dbReference>
<keyword evidence="8" id="KW-1185">Reference proteome</keyword>
<feature type="domain" description="2-oxoacid dehydrogenase acyltransferase catalytic" evidence="6">
    <location>
        <begin position="150"/>
        <end position="367"/>
    </location>
</feature>
<feature type="region of interest" description="Disordered" evidence="5">
    <location>
        <begin position="75"/>
        <end position="95"/>
    </location>
</feature>
<evidence type="ECO:0000313" key="8">
    <source>
        <dbReference type="Proteomes" id="UP000607311"/>
    </source>
</evidence>
<organism evidence="7 8">
    <name type="scientific">Micromonospora sediminimaris</name>
    <dbReference type="NCBI Taxonomy" id="547162"/>
    <lineage>
        <taxon>Bacteria</taxon>
        <taxon>Bacillati</taxon>
        <taxon>Actinomycetota</taxon>
        <taxon>Actinomycetes</taxon>
        <taxon>Micromonosporales</taxon>
        <taxon>Micromonosporaceae</taxon>
        <taxon>Micromonospora</taxon>
    </lineage>
</organism>
<comment type="cofactor">
    <cofactor evidence="1">
        <name>(R)-lipoate</name>
        <dbReference type="ChEBI" id="CHEBI:83088"/>
    </cofactor>
</comment>
<evidence type="ECO:0000259" key="6">
    <source>
        <dbReference type="Pfam" id="PF00198"/>
    </source>
</evidence>
<dbReference type="PANTHER" id="PTHR43178:SF5">
    <property type="entry name" value="LIPOAMIDE ACYLTRANSFERASE COMPONENT OF BRANCHED-CHAIN ALPHA-KETO ACID DEHYDROGENASE COMPLEX, MITOCHONDRIAL"/>
    <property type="match status" value="1"/>
</dbReference>
<proteinExistence type="predicted"/>
<dbReference type="PANTHER" id="PTHR43178">
    <property type="entry name" value="DIHYDROLIPOAMIDE ACETYLTRANSFERASE COMPONENT OF PYRUVATE DEHYDROGENASE COMPLEX"/>
    <property type="match status" value="1"/>
</dbReference>
<keyword evidence="3" id="KW-0450">Lipoyl</keyword>
<dbReference type="EMBL" id="BOPD01000011">
    <property type="protein sequence ID" value="GIJ32861.1"/>
    <property type="molecule type" value="Genomic_DNA"/>
</dbReference>
<dbReference type="Gene3D" id="2.40.50.100">
    <property type="match status" value="1"/>
</dbReference>
<sequence length="369" mass="39122">MGDLRLPRLNATDDEYTLLEWLVGDGAPVGVGTAVALVETSKAAHELVTDVAGMLWHRLDAPATCRPGQLIATVAGGDHPQRSRADTDAPGARSVAAGTDPVAFTVTEPARQLMARHGLTDAAIRSIGKQVVSRSDIERLVAGQPAPDAADRVTITPAQRRIARTVSVAHREIPAAYTVAKVVADRLGRRLREQAASIGYLGVAELVVEAIAARRAEFPLCFARPVDDEAATVRPGAHVGVTIDVGTGLYLPVVADADTRPLRDIAADLLRFRHAAVRGGFAEADLTGSNIALTIHTDADIVHAQPLIFPEHTCALSLASMQRELTLQGDGSVTTSEYFHLGLAYDHRFINGRSAAAFLRAVKADLESG</sequence>
<dbReference type="InterPro" id="IPR011053">
    <property type="entry name" value="Single_hybrid_motif"/>
</dbReference>
<gene>
    <name evidence="7" type="ORF">Vse01_20090</name>
</gene>
<dbReference type="AlphaFoldDB" id="A0A9W5UR67"/>
<dbReference type="OrthoDB" id="3681540at2"/>
<dbReference type="InterPro" id="IPR003016">
    <property type="entry name" value="2-oxoA_DH_lipoyl-BS"/>
</dbReference>
<dbReference type="PROSITE" id="PS00189">
    <property type="entry name" value="LIPOYL"/>
    <property type="match status" value="1"/>
</dbReference>
<keyword evidence="2" id="KW-0808">Transferase</keyword>
<dbReference type="Proteomes" id="UP000607311">
    <property type="component" value="Unassembled WGS sequence"/>
</dbReference>
<evidence type="ECO:0000313" key="7">
    <source>
        <dbReference type="EMBL" id="GIJ32861.1"/>
    </source>
</evidence>
<dbReference type="GO" id="GO:0031405">
    <property type="term" value="F:lipoic acid binding"/>
    <property type="evidence" value="ECO:0007669"/>
    <property type="project" value="TreeGrafter"/>
</dbReference>
<dbReference type="RefSeq" id="WP_093405763.1">
    <property type="nucleotide sequence ID" value="NZ_BOPD01000011.1"/>
</dbReference>